<organism evidence="5 6">
    <name type="scientific">Aureobasidium subglaciale (strain EXF-2481)</name>
    <name type="common">Aureobasidium pullulans var. subglaciale</name>
    <dbReference type="NCBI Taxonomy" id="1043005"/>
    <lineage>
        <taxon>Eukaryota</taxon>
        <taxon>Fungi</taxon>
        <taxon>Dikarya</taxon>
        <taxon>Ascomycota</taxon>
        <taxon>Pezizomycotina</taxon>
        <taxon>Dothideomycetes</taxon>
        <taxon>Dothideomycetidae</taxon>
        <taxon>Dothideales</taxon>
        <taxon>Saccotheciaceae</taxon>
        <taxon>Aureobasidium</taxon>
    </lineage>
</organism>
<dbReference type="PANTHER" id="PTHR36681:SF3">
    <property type="entry name" value="NUCLEAR GTPASE, GERMINAL CENTER-ASSOCIATED, TANDEM DUPLICATE 3"/>
    <property type="match status" value="1"/>
</dbReference>
<accession>A0A074YR98</accession>
<feature type="region of interest" description="Disordered" evidence="2">
    <location>
        <begin position="161"/>
        <end position="232"/>
    </location>
</feature>
<evidence type="ECO:0000256" key="1">
    <source>
        <dbReference type="SAM" id="Coils"/>
    </source>
</evidence>
<feature type="region of interest" description="Disordered" evidence="2">
    <location>
        <begin position="565"/>
        <end position="591"/>
    </location>
</feature>
<dbReference type="Pfam" id="PF24564">
    <property type="entry name" value="DUF7605"/>
    <property type="match status" value="1"/>
</dbReference>
<feature type="domain" description="Dynamin N-terminal" evidence="3">
    <location>
        <begin position="411"/>
        <end position="667"/>
    </location>
</feature>
<evidence type="ECO:0000313" key="6">
    <source>
        <dbReference type="Proteomes" id="UP000030641"/>
    </source>
</evidence>
<gene>
    <name evidence="5" type="ORF">AUEXF2481DRAFT_35989</name>
</gene>
<dbReference type="Gene3D" id="3.40.50.300">
    <property type="entry name" value="P-loop containing nucleotide triphosphate hydrolases"/>
    <property type="match status" value="2"/>
</dbReference>
<evidence type="ECO:0000259" key="3">
    <source>
        <dbReference type="Pfam" id="PF00350"/>
    </source>
</evidence>
<evidence type="ECO:0000313" key="5">
    <source>
        <dbReference type="EMBL" id="KEQ98674.1"/>
    </source>
</evidence>
<dbReference type="RefSeq" id="XP_013347400.1">
    <property type="nucleotide sequence ID" value="XM_013491946.1"/>
</dbReference>
<name>A0A074YR98_AURSE</name>
<feature type="compositionally biased region" description="Basic and acidic residues" evidence="2">
    <location>
        <begin position="1338"/>
        <end position="1352"/>
    </location>
</feature>
<dbReference type="Proteomes" id="UP000030641">
    <property type="component" value="Unassembled WGS sequence"/>
</dbReference>
<dbReference type="InParanoid" id="A0A074YR98"/>
<dbReference type="PANTHER" id="PTHR36681">
    <property type="entry name" value="NUCLEAR GTPASE, GERMINAL CENTER-ASSOCIATED, TANDEM DUPLICATE 3"/>
    <property type="match status" value="1"/>
</dbReference>
<feature type="compositionally biased region" description="Low complexity" evidence="2">
    <location>
        <begin position="187"/>
        <end position="198"/>
    </location>
</feature>
<dbReference type="OrthoDB" id="3598281at2759"/>
<dbReference type="HOGENOM" id="CLU_005249_0_0_1"/>
<dbReference type="OMA" id="VAQGYMK"/>
<evidence type="ECO:0000259" key="4">
    <source>
        <dbReference type="Pfam" id="PF24564"/>
    </source>
</evidence>
<dbReference type="InterPro" id="IPR027417">
    <property type="entry name" value="P-loop_NTPase"/>
</dbReference>
<proteinExistence type="predicted"/>
<feature type="region of interest" description="Disordered" evidence="2">
    <location>
        <begin position="258"/>
        <end position="339"/>
    </location>
</feature>
<feature type="coiled-coil region" evidence="1">
    <location>
        <begin position="710"/>
        <end position="744"/>
    </location>
</feature>
<dbReference type="SUPFAM" id="SSF52540">
    <property type="entry name" value="P-loop containing nucleoside triphosphate hydrolases"/>
    <property type="match status" value="1"/>
</dbReference>
<feature type="compositionally biased region" description="Acidic residues" evidence="2">
    <location>
        <begin position="1353"/>
        <end position="1365"/>
    </location>
</feature>
<protein>
    <recommendedName>
        <fullName evidence="7">Nuclear GTPase SLIP-GC</fullName>
    </recommendedName>
</protein>
<sequence>MDQYLHQRALDVADELLAHTESKPTAYLVAVLWHDIPKPVTNIARDSFMFVKCVGKTTLAKISDAYLLREEAPSEVSLHMDSIVPPATTKVSDYDHFGDKVIVFQARAVDPVHTTSRISDATNGMTLLRDSMPFKSSPAPIFQQNRVGAMGNTLSAAQFTGAQNPVRQHSSSSRPSVDRSGLRADSSGRAPSSSSRSGYTPNSQVASPLAKSAPVPSTPGTALPPQVPISTQDRDLGSARFAQNSGLPFSYALSPRAQTSLASQIRGSPQTPRAGTTHNKTHQGQPNGNGLAAPATHTDSTQPTIKPEISLPAPLPLQPFEDHKMGNAGSLPSGEDYDDEPVQYVQSSVYLQALAKEESTEKLEAGVEQGIKLLDRFVKELEPGKETADIQQWLQQIDLVRKEATGARTVVGVVGNTGAGKSSVINAILDEERLVPTNCMRACTAVVTEMSWSSSEDENSRYCAEIEFIKPAEWEKELRVLFEEIIDGSGNISREVSNPDSQAGIAYAKIRAVYWRLTREDLIASSIEKLMTDHSVRGLLGTTKYIKDRHCDTFYKTLQHYVDSKEKPETTKESGDEDEDDAEVDKEKKKRKSRKREQEFWPLIKVVRLFVKADALSTGAVLVDLPGVADSNAARAAVAEGYMKQCTGLWIVSPINRAVDDKAAKNLLGSTFRRQLKYDGTYSAVTFICSKTDDISNTEAADSLGLGDEIDQLEDQLTSIGNQQKRAEREAAKLRDEKGSLREIMDNCDDEIEKWEGLQEKLSDGDTVYAPASTTRKRKRSSSSTDSEDENVKSDPSDNESQSSDRGSPLTAEGIETKIQELKEQKKTARRGRREIEAQIKDLNVKIKECKADFRGIEDNRSQICIDARNQYSKSAIQVDFAAGIKELDQEAQAEDDPDTFDPEQDMRDYEKVAKDLPVFCVSSRAYQKLSGRLVKDNAVRGFTDVDQTEIPALKAHCKKLTENVRSIKSRRFLTQLSQLRTSLALWASNDGSGAKKTDQQKDAEQRFLARKLKDLEKALEKDVNDTLTEMKETMSENIFENYGTAITAAANTALPTSQGWGAHRNQGGLYWATYKAVVRRQGVFTGSGGLSDFNAQLAEPIYKQLANGWEKAFQRRLPHILRACAKGFANDLRAFHKAIEVQSLSHGDNPRLGLLAQQLTNYEAVFSDLGSKMVELTNERQRDINREFTPNVCNAMLIVYNICTAETGPGQYNRMKTHMTNHVTAQKDTMFQRATQVVRDMITNLIKDVEERMANRTDEVFVGMRRDYLQVLSNVRVDDITMPKWERSLRSTIEEIIQDSEAAFAVIIEGRDTNEAEADEATEGAPEDVQDIAKLENMEDIPEDRAQIKEDTSDDDDNMEDAHA</sequence>
<reference evidence="5 6" key="1">
    <citation type="journal article" date="2014" name="BMC Genomics">
        <title>Genome sequencing of four Aureobasidium pullulans varieties: biotechnological potential, stress tolerance, and description of new species.</title>
        <authorList>
            <person name="Gostin Ar C."/>
            <person name="Ohm R.A."/>
            <person name="Kogej T."/>
            <person name="Sonjak S."/>
            <person name="Turk M."/>
            <person name="Zajc J."/>
            <person name="Zalar P."/>
            <person name="Grube M."/>
            <person name="Sun H."/>
            <person name="Han J."/>
            <person name="Sharma A."/>
            <person name="Chiniquy J."/>
            <person name="Ngan C.Y."/>
            <person name="Lipzen A."/>
            <person name="Barry K."/>
            <person name="Grigoriev I.V."/>
            <person name="Gunde-Cimerman N."/>
        </authorList>
    </citation>
    <scope>NUCLEOTIDE SEQUENCE [LARGE SCALE GENOMIC DNA]</scope>
    <source>
        <strain evidence="5 6">EXF-2481</strain>
    </source>
</reference>
<feature type="domain" description="DUF7605" evidence="4">
    <location>
        <begin position="1064"/>
        <end position="1227"/>
    </location>
</feature>
<dbReference type="EMBL" id="KL584751">
    <property type="protein sequence ID" value="KEQ98674.1"/>
    <property type="molecule type" value="Genomic_DNA"/>
</dbReference>
<dbReference type="InterPro" id="IPR045063">
    <property type="entry name" value="Dynamin_N"/>
</dbReference>
<dbReference type="GeneID" id="25365451"/>
<dbReference type="InterPro" id="IPR056024">
    <property type="entry name" value="DUF7605"/>
</dbReference>
<keyword evidence="6" id="KW-1185">Reference proteome</keyword>
<keyword evidence="1" id="KW-0175">Coiled coil</keyword>
<dbReference type="Pfam" id="PF00350">
    <property type="entry name" value="Dynamin_N"/>
    <property type="match status" value="1"/>
</dbReference>
<feature type="compositionally biased region" description="Acidic residues" evidence="2">
    <location>
        <begin position="575"/>
        <end position="584"/>
    </location>
</feature>
<evidence type="ECO:0008006" key="7">
    <source>
        <dbReference type="Google" id="ProtNLM"/>
    </source>
</evidence>
<feature type="region of interest" description="Disordered" evidence="2">
    <location>
        <begin position="1338"/>
        <end position="1365"/>
    </location>
</feature>
<feature type="compositionally biased region" description="Basic and acidic residues" evidence="2">
    <location>
        <begin position="565"/>
        <end position="574"/>
    </location>
</feature>
<feature type="compositionally biased region" description="Polar residues" evidence="2">
    <location>
        <begin position="258"/>
        <end position="288"/>
    </location>
</feature>
<evidence type="ECO:0000256" key="2">
    <source>
        <dbReference type="SAM" id="MobiDB-lite"/>
    </source>
</evidence>
<feature type="region of interest" description="Disordered" evidence="2">
    <location>
        <begin position="757"/>
        <end position="813"/>
    </location>
</feature>
<dbReference type="STRING" id="1043005.A0A074YR98"/>